<gene>
    <name evidence="3" type="ORF">CLODIP_2_CD01644</name>
</gene>
<feature type="repeat" description="PPR" evidence="1">
    <location>
        <begin position="212"/>
        <end position="246"/>
    </location>
</feature>
<dbReference type="PROSITE" id="PS51375">
    <property type="entry name" value="PPR"/>
    <property type="match status" value="3"/>
</dbReference>
<dbReference type="PANTHER" id="PTHR46669">
    <property type="entry name" value="LEUCINE-RICH PPR MOTIF-CONTAINING PROTEIN, MITOCHONDRIAL"/>
    <property type="match status" value="1"/>
</dbReference>
<dbReference type="InterPro" id="IPR011990">
    <property type="entry name" value="TPR-like_helical_dom_sf"/>
</dbReference>
<name>A0A8S1D1F5_9INSE</name>
<dbReference type="Pfam" id="PF13041">
    <property type="entry name" value="PPR_2"/>
    <property type="match status" value="1"/>
</dbReference>
<proteinExistence type="predicted"/>
<dbReference type="Proteomes" id="UP000494165">
    <property type="component" value="Unassembled WGS sequence"/>
</dbReference>
<dbReference type="InterPro" id="IPR002885">
    <property type="entry name" value="PPR_rpt"/>
</dbReference>
<dbReference type="OrthoDB" id="185373at2759"/>
<organism evidence="3 4">
    <name type="scientific">Cloeon dipterum</name>
    <dbReference type="NCBI Taxonomy" id="197152"/>
    <lineage>
        <taxon>Eukaryota</taxon>
        <taxon>Metazoa</taxon>
        <taxon>Ecdysozoa</taxon>
        <taxon>Arthropoda</taxon>
        <taxon>Hexapoda</taxon>
        <taxon>Insecta</taxon>
        <taxon>Pterygota</taxon>
        <taxon>Palaeoptera</taxon>
        <taxon>Ephemeroptera</taxon>
        <taxon>Pisciforma</taxon>
        <taxon>Baetidae</taxon>
        <taxon>Cloeon</taxon>
    </lineage>
</organism>
<dbReference type="GO" id="GO:0005739">
    <property type="term" value="C:mitochondrion"/>
    <property type="evidence" value="ECO:0007669"/>
    <property type="project" value="TreeGrafter"/>
</dbReference>
<feature type="repeat" description="PPR" evidence="1">
    <location>
        <begin position="177"/>
        <end position="211"/>
    </location>
</feature>
<dbReference type="Pfam" id="PF13812">
    <property type="entry name" value="PPR_3"/>
    <property type="match status" value="1"/>
</dbReference>
<dbReference type="GO" id="GO:0070129">
    <property type="term" value="P:regulation of mitochondrial translation"/>
    <property type="evidence" value="ECO:0007669"/>
    <property type="project" value="TreeGrafter"/>
</dbReference>
<dbReference type="EMBL" id="CADEPI010000063">
    <property type="protein sequence ID" value="CAB3371623.1"/>
    <property type="molecule type" value="Genomic_DNA"/>
</dbReference>
<reference evidence="3 4" key="1">
    <citation type="submission" date="2020-04" db="EMBL/GenBank/DDBJ databases">
        <authorList>
            <person name="Alioto T."/>
            <person name="Alioto T."/>
            <person name="Gomez Garrido J."/>
        </authorList>
    </citation>
    <scope>NUCLEOTIDE SEQUENCE [LARGE SCALE GENOMIC DNA]</scope>
</reference>
<protein>
    <recommendedName>
        <fullName evidence="5">Pentacotripeptide-repeat region of PRORP domain-containing protein</fullName>
    </recommendedName>
</protein>
<feature type="compositionally biased region" description="Basic and acidic residues" evidence="2">
    <location>
        <begin position="1006"/>
        <end position="1024"/>
    </location>
</feature>
<sequence>MSSLLRSCKFVRFLAGITRNISYGNGKQDNFDWAVHHNPNVYRGLAIRALATQQVISIRQENTLDKSLRKIDQEARRAGRISKRELDEILDEIKQSRSATSSQSLMVIRFCGSMVPEEHPEVRTKLVQNIWNTLESLGVPMDISHYNALLRVYWENGHQFSPTEFLKQLEKKGIEPNRVTYQRLVAQHCQQGEMDGAARILQIMREKQMPINETVFNALITGHSQNGDMESARGILALMKQAGLEATADTFTALLCGHAKQGDIEAIRAVMADAESQNIEFMNKDILEVVFSLAQAGHQEHVDEMLGFKKSAGFVQDCINTILRLVNIGQEDVGRKLLNVIPLHVRQGPEGPETLPSGTFFVRQLVKAGRPTEKIISICEEMQKSGANPRALYVALETSLNEGNDSVSFELMQKLKEAGEPLRQHYFWPLFLRRQKDNNVKGLCEVLVAMQKLEVPIRGDTLREYVLNSIKADSLGKINLLRSCGVSVGTAAVSVIINLLEEGNLEEAANLAGQVKAQYPFENMKRFLGRAFGQSKNTESLIKMLQCIAASKKDSEDGDSRSNGLIGELLVDSINNLQGSKGETTLKVLKGLVDCGLSINVASAEKLQEMLGSELTAEISEALGQLTSGNLELQPLQLSDLNSTAKLSISSLEQMYETLSARNQPTKIIRKNLLIRYCRSGNLEKAENIKKSLDAENFVHSVGCLALMIELYANHGNIEEALSLKKIIAERDPDIKLDNLKLIRLATAQIKAGRPEDALATLKDTCETELDSQTAFKLRGACWEMLNLLAEQKDEQNLNAALDCIISNKIVPINNVLLGPLVKIKLLQDDIPGALEQFQWCCEQHRATPWKSELTRRLIDNEDAASLQKLTDLSTQVHGEVNSLYDLVFAFVECGRIRQARRILETPGLRARTFRMETACERYCESGKSSSLEGLLEATKELHHVDRSNIFLNLLKLYCKNDETDKALNLWTQAQEENYMPPDEFLVILSEQLKKHNIEIPFVVPERVEHAPPPPKTEKAEADRPAPPTRQPKKERVLVSVSKAESDFMELRQALRRNDVDNALEIKKRLNANGLTINVRDASYLIENLINTDRVGEAFKIAKEMAESNVFPLSRVFRYLLNKVAATGDIDGIAELGYAMDDEQKKIISYDNRLCNAYLFSNRAKEYLDLIDEKIKNSKSEEEISKLAEQFPRGSALGILNKHPELTGQLSEIAKKYAEKGHLAPYNVLWMHLFATGQYDEAKLIWEKYLSKSTRVMFQHICQEARKNNDAIMCSNLFGLLVSSETVTSGARGNVLSCLIDILTSNEKYSEALSSLQAAQKDIGLEFVNRTALQRLKTGLEAQGLVFPFTIPPKNASKPATTSSSDDD</sequence>
<evidence type="ECO:0008006" key="5">
    <source>
        <dbReference type="Google" id="ProtNLM"/>
    </source>
</evidence>
<dbReference type="SUPFAM" id="SSF48452">
    <property type="entry name" value="TPR-like"/>
    <property type="match status" value="1"/>
</dbReference>
<evidence type="ECO:0000313" key="4">
    <source>
        <dbReference type="Proteomes" id="UP000494165"/>
    </source>
</evidence>
<dbReference type="NCBIfam" id="TIGR00756">
    <property type="entry name" value="PPR"/>
    <property type="match status" value="1"/>
</dbReference>
<dbReference type="PANTHER" id="PTHR46669:SF1">
    <property type="entry name" value="LEUCINE-RICH PPR MOTIF-CONTAINING PROTEIN, MITOCHONDRIAL"/>
    <property type="match status" value="1"/>
</dbReference>
<comment type="caution">
    <text evidence="3">The sequence shown here is derived from an EMBL/GenBank/DDBJ whole genome shotgun (WGS) entry which is preliminary data.</text>
</comment>
<evidence type="ECO:0000313" key="3">
    <source>
        <dbReference type="EMBL" id="CAB3371623.1"/>
    </source>
</evidence>
<dbReference type="InterPro" id="IPR033490">
    <property type="entry name" value="LRP130"/>
</dbReference>
<dbReference type="GO" id="GO:0003730">
    <property type="term" value="F:mRNA 3'-UTR binding"/>
    <property type="evidence" value="ECO:0007669"/>
    <property type="project" value="TreeGrafter"/>
</dbReference>
<dbReference type="Pfam" id="PF01535">
    <property type="entry name" value="PPR"/>
    <property type="match status" value="1"/>
</dbReference>
<dbReference type="GO" id="GO:0005634">
    <property type="term" value="C:nucleus"/>
    <property type="evidence" value="ECO:0007669"/>
    <property type="project" value="TreeGrafter"/>
</dbReference>
<evidence type="ECO:0000256" key="2">
    <source>
        <dbReference type="SAM" id="MobiDB-lite"/>
    </source>
</evidence>
<keyword evidence="4" id="KW-1185">Reference proteome</keyword>
<accession>A0A8S1D1F5</accession>
<feature type="region of interest" description="Disordered" evidence="2">
    <location>
        <begin position="1006"/>
        <end position="1034"/>
    </location>
</feature>
<evidence type="ECO:0000256" key="1">
    <source>
        <dbReference type="PROSITE-ProRule" id="PRU00708"/>
    </source>
</evidence>
<dbReference type="Gene3D" id="1.25.40.10">
    <property type="entry name" value="Tetratricopeptide repeat domain"/>
    <property type="match status" value="3"/>
</dbReference>
<feature type="repeat" description="PPR" evidence="1">
    <location>
        <begin position="142"/>
        <end position="176"/>
    </location>
</feature>